<dbReference type="PANTHER" id="PTHR10357:SF215">
    <property type="entry name" value="ALPHA-AMYLASE 1"/>
    <property type="match status" value="1"/>
</dbReference>
<dbReference type="RefSeq" id="WP_207526813.1">
    <property type="nucleotide sequence ID" value="NZ_CP071518.1"/>
</dbReference>
<dbReference type="AlphaFoldDB" id="A0A975ASU6"/>
<dbReference type="InterPro" id="IPR019248">
    <property type="entry name" value="Glucodextran_C"/>
</dbReference>
<evidence type="ECO:0000313" key="6">
    <source>
        <dbReference type="Proteomes" id="UP000639274"/>
    </source>
</evidence>
<dbReference type="KEGG" id="lsf:I8J32_005570"/>
<keyword evidence="6" id="KW-1185">Reference proteome</keyword>
<name>A0A975ASU6_9GAMM</name>
<dbReference type="Gene3D" id="3.20.20.80">
    <property type="entry name" value="Glycosidases"/>
    <property type="match status" value="1"/>
</dbReference>
<dbReference type="Proteomes" id="UP000639274">
    <property type="component" value="Chromosome"/>
</dbReference>
<gene>
    <name evidence="5" type="ORF">I8J32_005570</name>
</gene>
<evidence type="ECO:0000256" key="1">
    <source>
        <dbReference type="ARBA" id="ARBA00001913"/>
    </source>
</evidence>
<dbReference type="GO" id="GO:0005975">
    <property type="term" value="P:carbohydrate metabolic process"/>
    <property type="evidence" value="ECO:0007669"/>
    <property type="project" value="InterPro"/>
</dbReference>
<dbReference type="SUPFAM" id="SSF51445">
    <property type="entry name" value="(Trans)glycosidases"/>
    <property type="match status" value="1"/>
</dbReference>
<protein>
    <recommendedName>
        <fullName evidence="4">Glycosyl hydrolase family 13 catalytic domain-containing protein</fullName>
    </recommendedName>
</protein>
<evidence type="ECO:0000256" key="3">
    <source>
        <dbReference type="ARBA" id="ARBA00022729"/>
    </source>
</evidence>
<dbReference type="InterPro" id="IPR006047">
    <property type="entry name" value="GH13_cat_dom"/>
</dbReference>
<organism evidence="5 6">
    <name type="scientific">Agrilutibacter solisilvae</name>
    <dbReference type="NCBI Taxonomy" id="2763317"/>
    <lineage>
        <taxon>Bacteria</taxon>
        <taxon>Pseudomonadati</taxon>
        <taxon>Pseudomonadota</taxon>
        <taxon>Gammaproteobacteria</taxon>
        <taxon>Lysobacterales</taxon>
        <taxon>Lysobacteraceae</taxon>
        <taxon>Agrilutibacter</taxon>
    </lineage>
</organism>
<evidence type="ECO:0000256" key="2">
    <source>
        <dbReference type="ARBA" id="ARBA00022723"/>
    </source>
</evidence>
<dbReference type="GO" id="GO:0046872">
    <property type="term" value="F:metal ion binding"/>
    <property type="evidence" value="ECO:0007669"/>
    <property type="project" value="UniProtKB-KW"/>
</dbReference>
<evidence type="ECO:0000313" key="5">
    <source>
        <dbReference type="EMBL" id="QSX79339.1"/>
    </source>
</evidence>
<reference evidence="5 6" key="1">
    <citation type="submission" date="2021-03" db="EMBL/GenBank/DDBJ databases">
        <title>Lysobacter sp. nov. isolated from soil of gangwondo yeongwol, south Korea.</title>
        <authorList>
            <person name="Kim K.R."/>
            <person name="Kim K.H."/>
            <person name="Jeon C.O."/>
        </authorList>
    </citation>
    <scope>NUCLEOTIDE SEQUENCE [LARGE SCALE GENOMIC DNA]</scope>
    <source>
        <strain evidence="5 6">R19</strain>
    </source>
</reference>
<sequence length="736" mass="78614">MADYQRLSRGLHARGMYLIQDVVVNHVADYFGYAGQWNAQDPAANFVLHPAGGGPQAPTLPPFSLNDARDPAQRAAAIYHWTPPIRDFADRRQELDWQLAGLDDLNTENPRVQAALRAAYGKWIGAVGVDAFRVDTAFHVPPAFFDGFMHAPDATQPGMAVAAAAAGRSDFLVFGEGFGIDRAFEEGNARKLETYVRGEDGRALLSSMINFPLYGTLGDVFARGRPTAELAHRIGSVMRVHARPHLMPSFVDNHDVDRFLAGGSQAALRQALLALMTLPGIPTIYYGTEQGFTAQRGAMFAAGVDAGGRDHFDPASPLYRYLQRAIALRRGERLYSRGVPTVLAHNAAAPGAIAWRIDHEGQSALVAFNSADTPALLDNLGVGLPPGTVLRGAFAIDGEAPAIVLDAAGRASVVLPPRAGFVWRPDAGARADAGEAAAATLALEPGPARADEDFDLRGRATTELAPKLVVDGDLARALPLTVGADGRFAARVDTRDMLDPATEHCAVAWDEASGTTSARHCFTVARNWRRAVDHTDPAGDDRGPGGRYKYPLDAGWRAHHPADLRGVRVWTSGGALRVQMTMASLSRAWNPPNGFDHVAFTVFIQVPGRDGGATVMPQQYATLPGGMRWHYRLRANGWSNALHDFTGASATLEGRSVTPGARIDSDPAAGTVTFTLPARALGDPATLAGARVYVSTWDYDGGFRGLEPQAGPHTFGGGDAARDPRVMDDSGVLVLP</sequence>
<keyword evidence="2" id="KW-0479">Metal-binding</keyword>
<dbReference type="EMBL" id="CP071518">
    <property type="protein sequence ID" value="QSX79339.1"/>
    <property type="molecule type" value="Genomic_DNA"/>
</dbReference>
<dbReference type="Pfam" id="PF09985">
    <property type="entry name" value="Glucodextran_C"/>
    <property type="match status" value="1"/>
</dbReference>
<dbReference type="SUPFAM" id="SSF49344">
    <property type="entry name" value="CBD9-like"/>
    <property type="match status" value="1"/>
</dbReference>
<accession>A0A975ASU6</accession>
<dbReference type="Pfam" id="PF00128">
    <property type="entry name" value="Alpha-amylase"/>
    <property type="match status" value="1"/>
</dbReference>
<proteinExistence type="predicted"/>
<keyword evidence="3" id="KW-0732">Signal</keyword>
<dbReference type="Gene3D" id="2.60.40.1190">
    <property type="match status" value="1"/>
</dbReference>
<dbReference type="SMART" id="SM00642">
    <property type="entry name" value="Aamy"/>
    <property type="match status" value="1"/>
</dbReference>
<dbReference type="PANTHER" id="PTHR10357">
    <property type="entry name" value="ALPHA-AMYLASE FAMILY MEMBER"/>
    <property type="match status" value="1"/>
</dbReference>
<comment type="cofactor">
    <cofactor evidence="1">
        <name>Ca(2+)</name>
        <dbReference type="ChEBI" id="CHEBI:29108"/>
    </cofactor>
</comment>
<dbReference type="InterPro" id="IPR017853">
    <property type="entry name" value="GH"/>
</dbReference>
<feature type="domain" description="Glycosyl hydrolase family 13 catalytic" evidence="4">
    <location>
        <begin position="1"/>
        <end position="329"/>
    </location>
</feature>
<evidence type="ECO:0000259" key="4">
    <source>
        <dbReference type="SMART" id="SM00642"/>
    </source>
</evidence>